<gene>
    <name evidence="3" type="ORF">TVAG_070010</name>
</gene>
<dbReference type="Pfam" id="PF13306">
    <property type="entry name" value="LRR_5"/>
    <property type="match status" value="2"/>
</dbReference>
<dbReference type="STRING" id="5722.A2ESP2"/>
<dbReference type="InParanoid" id="A2ESP2"/>
<reference evidence="3" key="1">
    <citation type="submission" date="2006-10" db="EMBL/GenBank/DDBJ databases">
        <authorList>
            <person name="Amadeo P."/>
            <person name="Zhao Q."/>
            <person name="Wortman J."/>
            <person name="Fraser-Liggett C."/>
            <person name="Carlton J."/>
        </authorList>
    </citation>
    <scope>NUCLEOTIDE SEQUENCE</scope>
    <source>
        <strain evidence="3">G3</strain>
    </source>
</reference>
<dbReference type="EMBL" id="DS113478">
    <property type="protein sequence ID" value="EAY04351.1"/>
    <property type="molecule type" value="Genomic_DNA"/>
</dbReference>
<dbReference type="Gene3D" id="3.80.10.10">
    <property type="entry name" value="Ribonuclease Inhibitor"/>
    <property type="match status" value="2"/>
</dbReference>
<keyword evidence="4" id="KW-1185">Reference proteome</keyword>
<dbReference type="VEuPathDB" id="TrichDB:TVAG_010770"/>
<name>A2ESP2_TRIV3</name>
<dbReference type="InterPro" id="IPR032675">
    <property type="entry name" value="LRR_dom_sf"/>
</dbReference>
<evidence type="ECO:0000256" key="2">
    <source>
        <dbReference type="SAM" id="Phobius"/>
    </source>
</evidence>
<dbReference type="SUPFAM" id="SSF52058">
    <property type="entry name" value="L domain-like"/>
    <property type="match status" value="1"/>
</dbReference>
<dbReference type="KEGG" id="tva:4762206"/>
<dbReference type="AlphaFoldDB" id="A2ESP2"/>
<protein>
    <submittedName>
        <fullName evidence="3">Surface antigen BspA-like</fullName>
    </submittedName>
</protein>
<keyword evidence="2" id="KW-1133">Transmembrane helix</keyword>
<dbReference type="InterPro" id="IPR026906">
    <property type="entry name" value="LRR_5"/>
</dbReference>
<accession>A2ESP2</accession>
<dbReference type="RefSeq" id="XP_001316574.1">
    <property type="nucleotide sequence ID" value="XM_001316539.1"/>
</dbReference>
<dbReference type="Proteomes" id="UP000001542">
    <property type="component" value="Unassembled WGS sequence"/>
</dbReference>
<feature type="transmembrane region" description="Helical" evidence="2">
    <location>
        <begin position="366"/>
        <end position="388"/>
    </location>
</feature>
<evidence type="ECO:0000313" key="4">
    <source>
        <dbReference type="Proteomes" id="UP000001542"/>
    </source>
</evidence>
<dbReference type="PANTHER" id="PTHR45661:SF3">
    <property type="entry name" value="IG-LIKE DOMAIN-CONTAINING PROTEIN"/>
    <property type="match status" value="1"/>
</dbReference>
<feature type="region of interest" description="Disordered" evidence="1">
    <location>
        <begin position="325"/>
        <end position="359"/>
    </location>
</feature>
<dbReference type="VEuPathDB" id="TrichDB:TVAGG3_0220840"/>
<keyword evidence="2" id="KW-0472">Membrane</keyword>
<keyword evidence="2" id="KW-0812">Transmembrane</keyword>
<dbReference type="PROSITE" id="PS51257">
    <property type="entry name" value="PROKAR_LIPOPROTEIN"/>
    <property type="match status" value="1"/>
</dbReference>
<evidence type="ECO:0000256" key="1">
    <source>
        <dbReference type="SAM" id="MobiDB-lite"/>
    </source>
</evidence>
<feature type="compositionally biased region" description="Pro residues" evidence="1">
    <location>
        <begin position="325"/>
        <end position="350"/>
    </location>
</feature>
<dbReference type="InterPro" id="IPR053139">
    <property type="entry name" value="Surface_bspA-like"/>
</dbReference>
<evidence type="ECO:0000313" key="3">
    <source>
        <dbReference type="EMBL" id="EAY04351.1"/>
    </source>
</evidence>
<dbReference type="PANTHER" id="PTHR45661">
    <property type="entry name" value="SURFACE ANTIGEN"/>
    <property type="match status" value="1"/>
</dbReference>
<organism evidence="3 4">
    <name type="scientific">Trichomonas vaginalis (strain ATCC PRA-98 / G3)</name>
    <dbReference type="NCBI Taxonomy" id="412133"/>
    <lineage>
        <taxon>Eukaryota</taxon>
        <taxon>Metamonada</taxon>
        <taxon>Parabasalia</taxon>
        <taxon>Trichomonadida</taxon>
        <taxon>Trichomonadidae</taxon>
        <taxon>Trichomonas</taxon>
    </lineage>
</organism>
<proteinExistence type="predicted"/>
<sequence>MNTKISEALIPFRTEWVAPGGFAGLSGCKTFVIEEDNQKLTTDLDGKLLVKPDKLTVISYLAGNDPETVTIGESYMLIRSYSFAGSKVTGFKVKSGTISVCEHAFAQCPNLVNIEIPDFLTFTTKGLFQDCENLESVTFRSVTTIMNYTFAGCKKLKTLNVPNLQTVEDHAFDGCTSLDGDFTGFKSLTSIEAFAFNGCAFSTLKIPASVTYIEHHAFANNLQLKAAFFNGASTKFDSFLFRGDDNLLKVVFYDNIAEIEADTFDGTKQLGTIIYCGKNAPQPADVKIVHTPALYVFTTNEYSGNTWAGINIYKKMPQCEIAPFTPTPVPPTQPPTKLPTLPPTQGPTPLTPTAAPGPDNSKTKKIIIGSVVGGLGIVVVAVLVFFLFCRRSGKAEVMNSTPLLSNN</sequence>
<reference evidence="3" key="2">
    <citation type="journal article" date="2007" name="Science">
        <title>Draft genome sequence of the sexually transmitted pathogen Trichomonas vaginalis.</title>
        <authorList>
            <person name="Carlton J.M."/>
            <person name="Hirt R.P."/>
            <person name="Silva J.C."/>
            <person name="Delcher A.L."/>
            <person name="Schatz M."/>
            <person name="Zhao Q."/>
            <person name="Wortman J.R."/>
            <person name="Bidwell S.L."/>
            <person name="Alsmark U.C.M."/>
            <person name="Besteiro S."/>
            <person name="Sicheritz-Ponten T."/>
            <person name="Noel C.J."/>
            <person name="Dacks J.B."/>
            <person name="Foster P.G."/>
            <person name="Simillion C."/>
            <person name="Van de Peer Y."/>
            <person name="Miranda-Saavedra D."/>
            <person name="Barton G.J."/>
            <person name="Westrop G.D."/>
            <person name="Mueller S."/>
            <person name="Dessi D."/>
            <person name="Fiori P.L."/>
            <person name="Ren Q."/>
            <person name="Paulsen I."/>
            <person name="Zhang H."/>
            <person name="Bastida-Corcuera F.D."/>
            <person name="Simoes-Barbosa A."/>
            <person name="Brown M.T."/>
            <person name="Hayes R.D."/>
            <person name="Mukherjee M."/>
            <person name="Okumura C.Y."/>
            <person name="Schneider R."/>
            <person name="Smith A.J."/>
            <person name="Vanacova S."/>
            <person name="Villalvazo M."/>
            <person name="Haas B.J."/>
            <person name="Pertea M."/>
            <person name="Feldblyum T.V."/>
            <person name="Utterback T.R."/>
            <person name="Shu C.L."/>
            <person name="Osoegawa K."/>
            <person name="de Jong P.J."/>
            <person name="Hrdy I."/>
            <person name="Horvathova L."/>
            <person name="Zubacova Z."/>
            <person name="Dolezal P."/>
            <person name="Malik S.B."/>
            <person name="Logsdon J.M. Jr."/>
            <person name="Henze K."/>
            <person name="Gupta A."/>
            <person name="Wang C.C."/>
            <person name="Dunne R.L."/>
            <person name="Upcroft J.A."/>
            <person name="Upcroft P."/>
            <person name="White O."/>
            <person name="Salzberg S.L."/>
            <person name="Tang P."/>
            <person name="Chiu C.-H."/>
            <person name="Lee Y.-S."/>
            <person name="Embley T.M."/>
            <person name="Coombs G.H."/>
            <person name="Mottram J.C."/>
            <person name="Tachezy J."/>
            <person name="Fraser-Liggett C.M."/>
            <person name="Johnson P.J."/>
        </authorList>
    </citation>
    <scope>NUCLEOTIDE SEQUENCE [LARGE SCALE GENOMIC DNA]</scope>
    <source>
        <strain evidence="3">G3</strain>
    </source>
</reference>